<evidence type="ECO:0000313" key="7">
    <source>
        <dbReference type="Proteomes" id="UP000681526"/>
    </source>
</evidence>
<dbReference type="InterPro" id="IPR036962">
    <property type="entry name" value="Glyco_hydro_3_N_sf"/>
</dbReference>
<dbReference type="SUPFAM" id="SSF49785">
    <property type="entry name" value="Galactose-binding domain-like"/>
    <property type="match status" value="1"/>
</dbReference>
<dbReference type="Pfam" id="PF00933">
    <property type="entry name" value="Glyco_hydro_3"/>
    <property type="match status" value="1"/>
</dbReference>
<dbReference type="CDD" id="cd23343">
    <property type="entry name" value="beta-trefoil_FSCN_BglX-like"/>
    <property type="match status" value="1"/>
</dbReference>
<evidence type="ECO:0000256" key="1">
    <source>
        <dbReference type="ARBA" id="ARBA00005336"/>
    </source>
</evidence>
<dbReference type="EC" id="3.2.1.74" evidence="6"/>
<dbReference type="Proteomes" id="UP000681526">
    <property type="component" value="Unassembled WGS sequence"/>
</dbReference>
<dbReference type="InterPro" id="IPR008979">
    <property type="entry name" value="Galactose-bd-like_sf"/>
</dbReference>
<dbReference type="PRINTS" id="PR00133">
    <property type="entry name" value="GLHYDRLASE3"/>
</dbReference>
<dbReference type="SUPFAM" id="SSF51445">
    <property type="entry name" value="(Trans)glycosidases"/>
    <property type="match status" value="1"/>
</dbReference>
<evidence type="ECO:0000259" key="5">
    <source>
        <dbReference type="PROSITE" id="PS51175"/>
    </source>
</evidence>
<dbReference type="InterPro" id="IPR002772">
    <property type="entry name" value="Glyco_hydro_3_C"/>
</dbReference>
<evidence type="ECO:0000313" key="6">
    <source>
        <dbReference type="EMBL" id="CAG5085145.1"/>
    </source>
</evidence>
<evidence type="ECO:0000256" key="3">
    <source>
        <dbReference type="ARBA" id="ARBA00022801"/>
    </source>
</evidence>
<dbReference type="RefSeq" id="WP_213484254.1">
    <property type="nucleotide sequence ID" value="NZ_CAJRAY010000038.1"/>
</dbReference>
<dbReference type="PANTHER" id="PTHR42721">
    <property type="entry name" value="SUGAR HYDROLASE-RELATED"/>
    <property type="match status" value="1"/>
</dbReference>
<dbReference type="PROSITE" id="PS00775">
    <property type="entry name" value="GLYCOSYL_HYDROL_F3"/>
    <property type="match status" value="1"/>
</dbReference>
<protein>
    <submittedName>
        <fullName evidence="6">Glucan-glucohydrolase, Glycoside Hydrolase Family 3 protein / Carbohydrate-Binding Module Family 6 protein</fullName>
        <ecNumber evidence="6">3.2.1.74</ecNumber>
    </submittedName>
</protein>
<dbReference type="InterPro" id="IPR017853">
    <property type="entry name" value="GH"/>
</dbReference>
<dbReference type="PANTHER" id="PTHR42721:SF3">
    <property type="entry name" value="BETA-D-XYLOSIDASE 5-RELATED"/>
    <property type="match status" value="1"/>
</dbReference>
<feature type="domain" description="CBM6" evidence="5">
    <location>
        <begin position="855"/>
        <end position="971"/>
    </location>
</feature>
<dbReference type="Gene3D" id="2.60.40.10">
    <property type="entry name" value="Immunoglobulins"/>
    <property type="match status" value="1"/>
</dbReference>
<dbReference type="PROSITE" id="PS51175">
    <property type="entry name" value="CBM6"/>
    <property type="match status" value="1"/>
</dbReference>
<dbReference type="InterPro" id="IPR019800">
    <property type="entry name" value="Glyco_hydro_3_AS"/>
</dbReference>
<keyword evidence="2" id="KW-0732">Signal</keyword>
<comment type="similarity">
    <text evidence="1 4">Belongs to the glycosyl hydrolase 3 family.</text>
</comment>
<gene>
    <name evidence="6" type="primary">txxe1063-bglA</name>
    <name evidence="6" type="ORF">TXXE_08605</name>
</gene>
<dbReference type="SUPFAM" id="SSF50405">
    <property type="entry name" value="Actin-crosslinking proteins"/>
    <property type="match status" value="1"/>
</dbReference>
<dbReference type="EMBL" id="CAJRAY010000038">
    <property type="protein sequence ID" value="CAG5085145.1"/>
    <property type="molecule type" value="Genomic_DNA"/>
</dbReference>
<dbReference type="GO" id="GO:0031217">
    <property type="term" value="F:glucan 1,4-beta-glucosidase activity"/>
    <property type="evidence" value="ECO:0007669"/>
    <property type="project" value="UniProtKB-EC"/>
</dbReference>
<dbReference type="InterPro" id="IPR001764">
    <property type="entry name" value="Glyco_hydro_3_N"/>
</dbReference>
<dbReference type="SMART" id="SM01217">
    <property type="entry name" value="Fn3_like"/>
    <property type="match status" value="1"/>
</dbReference>
<evidence type="ECO:0000256" key="2">
    <source>
        <dbReference type="ARBA" id="ARBA00022729"/>
    </source>
</evidence>
<keyword evidence="4 6" id="KW-0326">Glycosidase</keyword>
<keyword evidence="3 4" id="KW-0378">Hydrolase</keyword>
<dbReference type="Gene3D" id="2.60.120.380">
    <property type="match status" value="1"/>
</dbReference>
<dbReference type="Pfam" id="PF01915">
    <property type="entry name" value="Glyco_hydro_3_C"/>
    <property type="match status" value="1"/>
</dbReference>
<dbReference type="Pfam" id="PF03422">
    <property type="entry name" value="CBM_6"/>
    <property type="match status" value="1"/>
</dbReference>
<reference evidence="6 7" key="1">
    <citation type="submission" date="2021-04" db="EMBL/GenBank/DDBJ databases">
        <authorList>
            <person name="Rakotoarivonina H."/>
        </authorList>
    </citation>
    <scope>NUCLEOTIDE SEQUENCE [LARGE SCALE GENOMIC DNA]</scope>
    <source>
        <strain evidence="6 7">XE</strain>
    </source>
</reference>
<dbReference type="CDD" id="cd04084">
    <property type="entry name" value="CBM6_xylanase-like"/>
    <property type="match status" value="1"/>
</dbReference>
<dbReference type="Gene3D" id="3.20.20.300">
    <property type="entry name" value="Glycoside hydrolase, family 3, N-terminal domain"/>
    <property type="match status" value="1"/>
</dbReference>
<dbReference type="InterPro" id="IPR005084">
    <property type="entry name" value="CBM6"/>
</dbReference>
<sequence length="971" mass="106165">MAEQWQYPFRDPDLPLETRVNDLIGRLTTEEKINLMAQYQDAVPRLGIAPYKHGTEAAHGIAWLGPATTFPQPIGLACTWDADLLRRVGSVIGDEARVWYRRNPAVNGLTLWAPTVDLERDPRWGRTEEAYGEDPFLVGKLASALIRGIQGDHPFYLKAVATLKHFLGNNNEAGRGDKSVSIDPRNMREYYLKVFETAFKEGGALSMMTAYNAVNGVPANLLPMITSVVKQEWGMNGFVVSDAFDVTGTVRDHGYMASLPAAVAASIRAGIDSITDDAKVVKQAIREALEMGLLTENDLDVALRNTFRVRFRLGEFDPDDRNPYAEIGESHMMRPEHEALSLEAARKSIVLLKNDGVLPLSADRTRKIAVIGPLADVVYRDWYSGTLPYAVTPLAGIVEALAGRVQPHGPAGAVDAGDRVIHAKGTTRVRLKSSTTGRYVRIAEGEDAPLVADAERAEDADVFELTDWGWDSATLTAVRNGKFLTTDDRRVLASADDIWGWFTKEVFQLDRSDEDCVRVRTWNGQPVRVGPDGMLLAGTGDAGEMANVVNVAGAAEVQGVSGSAECERFAVEIAADGLREAAEAARQADAAVVFVGNHPLINGKETVDRPDIALPEPQERLIREVLAVNPNTIVVVIGSYPFALGWTAEHAPAILYLAHAGQELGRAVAGTLFGRFNPAGRLNMTWYRSADQLPDFMDYDIIQGKRTYLYFDGEPLYPFGYGLSYSRFEYADLTISADAIGYGERVKIGFTVTNVSDVYGEEVPQLYIRCEDSRVQRPLRQLAGFARIGLAPGESKRVTFELSSDDLRFWDITRSCWCLERGVCRIMVGASSADIRLAGSLNVNGEVVPPRDLRQVTRAVDCDGYAGIFIDECSEGGDSAAVSDGGWIRFDDVAVPPGVTFIELRAWSADGAEAEIRIDGPDGAVAGSCPVPPGGRQEWKTCRGALALPEGRRSLWIRLSSAAHLQWLRIG</sequence>
<accession>A0ABN7RTF0</accession>
<proteinExistence type="inferred from homology"/>
<dbReference type="InterPro" id="IPR008999">
    <property type="entry name" value="Actin-crosslinking"/>
</dbReference>
<dbReference type="Gene3D" id="2.60.120.260">
    <property type="entry name" value="Galactose-binding domain-like"/>
    <property type="match status" value="1"/>
</dbReference>
<dbReference type="InterPro" id="IPR044993">
    <property type="entry name" value="BXL"/>
</dbReference>
<dbReference type="InterPro" id="IPR026891">
    <property type="entry name" value="Fn3-like"/>
</dbReference>
<evidence type="ECO:0000256" key="4">
    <source>
        <dbReference type="RuleBase" id="RU361161"/>
    </source>
</evidence>
<keyword evidence="7" id="KW-1185">Reference proteome</keyword>
<dbReference type="InterPro" id="IPR013783">
    <property type="entry name" value="Ig-like_fold"/>
</dbReference>
<dbReference type="Pfam" id="PF14310">
    <property type="entry name" value="Fn3-like"/>
    <property type="match status" value="1"/>
</dbReference>
<comment type="caution">
    <text evidence="6">The sequence shown here is derived from an EMBL/GenBank/DDBJ whole genome shotgun (WGS) entry which is preliminary data.</text>
</comment>
<dbReference type="InterPro" id="IPR036881">
    <property type="entry name" value="Glyco_hydro_3_C_sf"/>
</dbReference>
<dbReference type="Gene3D" id="3.40.50.1700">
    <property type="entry name" value="Glycoside hydrolase family 3 C-terminal domain"/>
    <property type="match status" value="1"/>
</dbReference>
<dbReference type="SUPFAM" id="SSF52279">
    <property type="entry name" value="Beta-D-glucan exohydrolase, C-terminal domain"/>
    <property type="match status" value="1"/>
</dbReference>
<name>A0ABN7RTF0_THEXY</name>
<organism evidence="6 7">
    <name type="scientific">Thermobacillus xylanilyticus</name>
    <dbReference type="NCBI Taxonomy" id="76633"/>
    <lineage>
        <taxon>Bacteria</taxon>
        <taxon>Bacillati</taxon>
        <taxon>Bacillota</taxon>
        <taxon>Bacilli</taxon>
        <taxon>Bacillales</taxon>
        <taxon>Paenibacillaceae</taxon>
        <taxon>Thermobacillus</taxon>
    </lineage>
</organism>